<gene>
    <name evidence="1" type="ORF">SAMN05660282_01836</name>
</gene>
<accession>A0A1I2UDQ0</accession>
<protein>
    <submittedName>
        <fullName evidence="1">Uncharacterized protein</fullName>
    </submittedName>
</protein>
<evidence type="ECO:0000313" key="1">
    <source>
        <dbReference type="EMBL" id="SFG75325.1"/>
    </source>
</evidence>
<name>A0A1I2UDQ0_9CORY</name>
<dbReference type="EMBL" id="FOPJ01000013">
    <property type="protein sequence ID" value="SFG75325.1"/>
    <property type="molecule type" value="Genomic_DNA"/>
</dbReference>
<dbReference type="Proteomes" id="UP000199065">
    <property type="component" value="Unassembled WGS sequence"/>
</dbReference>
<sequence length="108" mass="12108">MKHLYVRVDLKIPGITLSHIAELAELNTQACRPLRMIQIGQEDAISGLVDCQQGSRQGIIDVPKDTVPHPNAYAEFEDVLATDLSAEEFEALWQEARVLFPEHKDQAL</sequence>
<dbReference type="RefSeq" id="WP_092286632.1">
    <property type="nucleotide sequence ID" value="NZ_FOPJ01000013.1"/>
</dbReference>
<keyword evidence="2" id="KW-1185">Reference proteome</keyword>
<dbReference type="AlphaFoldDB" id="A0A1I2UDQ0"/>
<dbReference type="STRING" id="185761.SAMN05660282_01836"/>
<evidence type="ECO:0000313" key="2">
    <source>
        <dbReference type="Proteomes" id="UP000199065"/>
    </source>
</evidence>
<reference evidence="1 2" key="1">
    <citation type="submission" date="2016-10" db="EMBL/GenBank/DDBJ databases">
        <authorList>
            <person name="de Groot N.N."/>
        </authorList>
    </citation>
    <scope>NUCLEOTIDE SEQUENCE [LARGE SCALE GENOMIC DNA]</scope>
    <source>
        <strain>J11</strain>
        <strain evidence="2">PG 39</strain>
    </source>
</reference>
<organism evidence="1 2">
    <name type="scientific">Corynebacterium spheniscorum</name>
    <dbReference type="NCBI Taxonomy" id="185761"/>
    <lineage>
        <taxon>Bacteria</taxon>
        <taxon>Bacillati</taxon>
        <taxon>Actinomycetota</taxon>
        <taxon>Actinomycetes</taxon>
        <taxon>Mycobacteriales</taxon>
        <taxon>Corynebacteriaceae</taxon>
        <taxon>Corynebacterium</taxon>
    </lineage>
</organism>
<proteinExistence type="predicted"/>